<evidence type="ECO:0000256" key="5">
    <source>
        <dbReference type="ARBA" id="ARBA00013198"/>
    </source>
</evidence>
<dbReference type="CDD" id="cd01400">
    <property type="entry name" value="6PGL"/>
    <property type="match status" value="1"/>
</dbReference>
<evidence type="ECO:0000256" key="6">
    <source>
        <dbReference type="ARBA" id="ARBA00020337"/>
    </source>
</evidence>
<reference evidence="9 10" key="1">
    <citation type="submission" date="2018-08" db="EMBL/GenBank/DDBJ databases">
        <title>Mucilaginibacter terrae sp. nov., isolated from manganese diggings.</title>
        <authorList>
            <person name="Huang Y."/>
            <person name="Zhou Z."/>
        </authorList>
    </citation>
    <scope>NUCLEOTIDE SEQUENCE [LARGE SCALE GENOMIC DNA]</scope>
    <source>
        <strain evidence="9 10">ZH6</strain>
    </source>
</reference>
<evidence type="ECO:0000259" key="8">
    <source>
        <dbReference type="Pfam" id="PF01182"/>
    </source>
</evidence>
<proteinExistence type="inferred from homology"/>
<dbReference type="InterPro" id="IPR006148">
    <property type="entry name" value="Glc/Gal-6P_isomerase"/>
</dbReference>
<dbReference type="PANTHER" id="PTHR11054">
    <property type="entry name" value="6-PHOSPHOGLUCONOLACTONASE"/>
    <property type="match status" value="1"/>
</dbReference>
<evidence type="ECO:0000256" key="1">
    <source>
        <dbReference type="ARBA" id="ARBA00000832"/>
    </source>
</evidence>
<evidence type="ECO:0000313" key="10">
    <source>
        <dbReference type="Proteomes" id="UP000260823"/>
    </source>
</evidence>
<comment type="function">
    <text evidence="2 7">Hydrolysis of 6-phosphogluconolactone to 6-phosphogluconate.</text>
</comment>
<dbReference type="Gene3D" id="3.40.50.1360">
    <property type="match status" value="1"/>
</dbReference>
<evidence type="ECO:0000313" key="9">
    <source>
        <dbReference type="EMBL" id="RFZ81452.1"/>
    </source>
</evidence>
<dbReference type="NCBIfam" id="TIGR01198">
    <property type="entry name" value="pgl"/>
    <property type="match status" value="1"/>
</dbReference>
<evidence type="ECO:0000256" key="4">
    <source>
        <dbReference type="ARBA" id="ARBA00010662"/>
    </source>
</evidence>
<keyword evidence="7 9" id="KW-0378">Hydrolase</keyword>
<dbReference type="OrthoDB" id="9810967at2"/>
<dbReference type="GO" id="GO:0017057">
    <property type="term" value="F:6-phosphogluconolactonase activity"/>
    <property type="evidence" value="ECO:0007669"/>
    <property type="project" value="UniProtKB-UniRule"/>
</dbReference>
<dbReference type="UniPathway" id="UPA00115">
    <property type="reaction ID" value="UER00409"/>
</dbReference>
<dbReference type="InterPro" id="IPR037171">
    <property type="entry name" value="NagB/RpiA_transferase-like"/>
</dbReference>
<dbReference type="AlphaFoldDB" id="A0A3E2NKB7"/>
<dbReference type="InterPro" id="IPR039104">
    <property type="entry name" value="6PGL"/>
</dbReference>
<dbReference type="RefSeq" id="WP_117384819.1">
    <property type="nucleotide sequence ID" value="NZ_QWDE01000005.1"/>
</dbReference>
<dbReference type="GO" id="GO:0006098">
    <property type="term" value="P:pentose-phosphate shunt"/>
    <property type="evidence" value="ECO:0007669"/>
    <property type="project" value="UniProtKB-UniPathway"/>
</dbReference>
<name>A0A3E2NKB7_9SPHI</name>
<gene>
    <name evidence="7 9" type="primary">pgl</name>
    <name evidence="9" type="ORF">DYU05_19425</name>
</gene>
<dbReference type="SUPFAM" id="SSF100950">
    <property type="entry name" value="NagB/RpiA/CoA transferase-like"/>
    <property type="match status" value="1"/>
</dbReference>
<accession>A0A3E2NKB7</accession>
<dbReference type="Pfam" id="PF01182">
    <property type="entry name" value="Glucosamine_iso"/>
    <property type="match status" value="1"/>
</dbReference>
<comment type="caution">
    <text evidence="9">The sequence shown here is derived from an EMBL/GenBank/DDBJ whole genome shotgun (WGS) entry which is preliminary data.</text>
</comment>
<organism evidence="9 10">
    <name type="scientific">Mucilaginibacter terrenus</name>
    <dbReference type="NCBI Taxonomy" id="2482727"/>
    <lineage>
        <taxon>Bacteria</taxon>
        <taxon>Pseudomonadati</taxon>
        <taxon>Bacteroidota</taxon>
        <taxon>Sphingobacteriia</taxon>
        <taxon>Sphingobacteriales</taxon>
        <taxon>Sphingobacteriaceae</taxon>
        <taxon>Mucilaginibacter</taxon>
    </lineage>
</organism>
<dbReference type="GO" id="GO:0005975">
    <property type="term" value="P:carbohydrate metabolic process"/>
    <property type="evidence" value="ECO:0007669"/>
    <property type="project" value="UniProtKB-UniRule"/>
</dbReference>
<dbReference type="EC" id="3.1.1.31" evidence="5 7"/>
<dbReference type="EMBL" id="QWDE01000005">
    <property type="protein sequence ID" value="RFZ81452.1"/>
    <property type="molecule type" value="Genomic_DNA"/>
</dbReference>
<dbReference type="Proteomes" id="UP000260823">
    <property type="component" value="Unassembled WGS sequence"/>
</dbReference>
<dbReference type="PANTHER" id="PTHR11054:SF0">
    <property type="entry name" value="6-PHOSPHOGLUCONOLACTONASE"/>
    <property type="match status" value="1"/>
</dbReference>
<protein>
    <recommendedName>
        <fullName evidence="6 7">6-phosphogluconolactonase</fullName>
        <shortName evidence="7">6PGL</shortName>
        <ecNumber evidence="5 7">3.1.1.31</ecNumber>
    </recommendedName>
</protein>
<comment type="similarity">
    <text evidence="4 7">Belongs to the glucosamine/galactosamine-6-phosphate isomerase family. 6-phosphogluconolactonase subfamily.</text>
</comment>
<dbReference type="InterPro" id="IPR005900">
    <property type="entry name" value="6-phosphogluconolactonase_DevB"/>
</dbReference>
<evidence type="ECO:0000256" key="2">
    <source>
        <dbReference type="ARBA" id="ARBA00002681"/>
    </source>
</evidence>
<evidence type="ECO:0000256" key="7">
    <source>
        <dbReference type="RuleBase" id="RU365095"/>
    </source>
</evidence>
<comment type="catalytic activity">
    <reaction evidence="1 7">
        <text>6-phospho-D-glucono-1,5-lactone + H2O = 6-phospho-D-gluconate + H(+)</text>
        <dbReference type="Rhea" id="RHEA:12556"/>
        <dbReference type="ChEBI" id="CHEBI:15377"/>
        <dbReference type="ChEBI" id="CHEBI:15378"/>
        <dbReference type="ChEBI" id="CHEBI:57955"/>
        <dbReference type="ChEBI" id="CHEBI:58759"/>
        <dbReference type="EC" id="3.1.1.31"/>
    </reaction>
</comment>
<feature type="domain" description="Glucosamine/galactosamine-6-phosphate isomerase" evidence="8">
    <location>
        <begin position="8"/>
        <end position="228"/>
    </location>
</feature>
<keyword evidence="10" id="KW-1185">Reference proteome</keyword>
<evidence type="ECO:0000256" key="3">
    <source>
        <dbReference type="ARBA" id="ARBA00004961"/>
    </source>
</evidence>
<comment type="pathway">
    <text evidence="3 7">Carbohydrate degradation; pentose phosphate pathway; D-ribulose 5-phosphate from D-glucose 6-phosphate (oxidative stage): step 2/3.</text>
</comment>
<sequence>MHLNIANTPDDVIAQLAMYFAQIAAEAIEERDRFTVALSGGSSPKKLHELLASEYRDKIEWDKVYFFFGDERDVPLTDQQSNYLMAKNTLFEPLGIDESQIFAIETHLGAEEAAKEYTTALMNFFDEGNSSFDLIILGLGDNSHTASLFPHTPVLHDESASVQALYIDEVKMNRITFTAPLINIAHHIAFLVYGEGKAEAVKHILEDEKNVELYPAQLIQPSNGDLLWFMDKAAASKLENQYGRMTQVVLPPPPLN</sequence>